<evidence type="ECO:0000313" key="2">
    <source>
        <dbReference type="WBParaSite" id="ES5_v2.g16022.t1"/>
    </source>
</evidence>
<dbReference type="Proteomes" id="UP000887579">
    <property type="component" value="Unplaced"/>
</dbReference>
<accession>A0AC34FFM5</accession>
<evidence type="ECO:0000313" key="1">
    <source>
        <dbReference type="Proteomes" id="UP000887579"/>
    </source>
</evidence>
<reference evidence="2" key="1">
    <citation type="submission" date="2022-11" db="UniProtKB">
        <authorList>
            <consortium name="WormBaseParasite"/>
        </authorList>
    </citation>
    <scope>IDENTIFICATION</scope>
</reference>
<protein>
    <submittedName>
        <fullName evidence="2">Uncharacterized protein</fullName>
    </submittedName>
</protein>
<proteinExistence type="predicted"/>
<organism evidence="1 2">
    <name type="scientific">Panagrolaimus sp. ES5</name>
    <dbReference type="NCBI Taxonomy" id="591445"/>
    <lineage>
        <taxon>Eukaryota</taxon>
        <taxon>Metazoa</taxon>
        <taxon>Ecdysozoa</taxon>
        <taxon>Nematoda</taxon>
        <taxon>Chromadorea</taxon>
        <taxon>Rhabditida</taxon>
        <taxon>Tylenchina</taxon>
        <taxon>Panagrolaimomorpha</taxon>
        <taxon>Panagrolaimoidea</taxon>
        <taxon>Panagrolaimidae</taxon>
        <taxon>Panagrolaimus</taxon>
    </lineage>
</organism>
<dbReference type="WBParaSite" id="ES5_v2.g16022.t1">
    <property type="protein sequence ID" value="ES5_v2.g16022.t1"/>
    <property type="gene ID" value="ES5_v2.g16022"/>
</dbReference>
<name>A0AC34FFM5_9BILA</name>
<sequence>MNNSKLLVIFLAAAVLSVIEGGRLRRQTQDPCAVILCDSGERCARVSPSCTDSSNCITKGICVANEMYQQQYQQYQQQQPQYSQYQQQQPYPIFQPNAFQQGGHLFP</sequence>